<accession>A0A1M6LXR8</accession>
<dbReference type="Gene3D" id="1.10.287.130">
    <property type="match status" value="1"/>
</dbReference>
<feature type="transmembrane region" description="Helical" evidence="12">
    <location>
        <begin position="172"/>
        <end position="191"/>
    </location>
</feature>
<dbReference type="InterPro" id="IPR035965">
    <property type="entry name" value="PAS-like_dom_sf"/>
</dbReference>
<feature type="domain" description="Histidine kinase" evidence="13">
    <location>
        <begin position="373"/>
        <end position="589"/>
    </location>
</feature>
<feature type="transmembrane region" description="Helical" evidence="12">
    <location>
        <begin position="7"/>
        <end position="30"/>
    </location>
</feature>
<dbReference type="InterPro" id="IPR004358">
    <property type="entry name" value="Sig_transdc_His_kin-like_C"/>
</dbReference>
<dbReference type="OrthoDB" id="9813151at2"/>
<dbReference type="PRINTS" id="PR00344">
    <property type="entry name" value="BCTRLSENSOR"/>
</dbReference>
<dbReference type="AlphaFoldDB" id="A0A1M6LXR8"/>
<dbReference type="CDD" id="cd00082">
    <property type="entry name" value="HisKA"/>
    <property type="match status" value="1"/>
</dbReference>
<dbReference type="InterPro" id="IPR050351">
    <property type="entry name" value="BphY/WalK/GraS-like"/>
</dbReference>
<evidence type="ECO:0000256" key="2">
    <source>
        <dbReference type="ARBA" id="ARBA00004236"/>
    </source>
</evidence>
<evidence type="ECO:0000259" key="14">
    <source>
        <dbReference type="PROSITE" id="PS50885"/>
    </source>
</evidence>
<proteinExistence type="predicted"/>
<evidence type="ECO:0000256" key="1">
    <source>
        <dbReference type="ARBA" id="ARBA00000085"/>
    </source>
</evidence>
<dbReference type="GO" id="GO:0004721">
    <property type="term" value="F:phosphoprotein phosphatase activity"/>
    <property type="evidence" value="ECO:0007669"/>
    <property type="project" value="TreeGrafter"/>
</dbReference>
<dbReference type="PANTHER" id="PTHR45453:SF1">
    <property type="entry name" value="PHOSPHATE REGULON SENSOR PROTEIN PHOR"/>
    <property type="match status" value="1"/>
</dbReference>
<reference evidence="16" key="1">
    <citation type="submission" date="2016-11" db="EMBL/GenBank/DDBJ databases">
        <authorList>
            <person name="Varghese N."/>
            <person name="Submissions S."/>
        </authorList>
    </citation>
    <scope>NUCLEOTIDE SEQUENCE [LARGE SCALE GENOMIC DNA]</scope>
    <source>
        <strain evidence="16">DSM 16219</strain>
    </source>
</reference>
<sequence>MEKKRRLFLQLFPTYLLVILISIVAVAWYASSAMSKFYLSNMEQDLMARAQFVEPQIVQLLDPLDLAALDNLCKSVGRRTQTRITVILPTGQVVGDSNEDPKNMDNHVDRPEVLGASAGKATSSIRFSRTLDEKMMYMAVPTKKGRNTIAIIRTAVSVNSLDEAVSDIRGKIAAGGLIIAFFAAIIALLAARRITRPIEQMKKWSESISRGDFNFSPPEAKSEEIESLSKAMNQMAKDLKGRIDFITRQKNQMEAVLASMVEGVIALDTGQRIISMNQAAGRMLACDPKTAAGKTIQETVRNTDFHDFVLMAFKSESPVEEELVLSGKHERYFKVRGMTLRDAQAQRMGALVVLNDMTQVTKLENMRRDFVANVSHEIKTPITAIKGFVETLLDGALDDKENAKRFLEIISRHTDRLKAIVEDLLELSRIEQAGGRELPLEKASVKEALETAVQVCEARAISENITVEMECPDDLTASFDPTMIEQAVVNLLDNAVKFSEEHGVVRVGAKAEGGEVLIWVEDEGPGISEEHLPRLFERFYRVDKARSRNLGGTGLGLAIVKHIMAAHGGHVSVKSEKGQGAAFTLHLNP</sequence>
<keyword evidence="9" id="KW-0067">ATP-binding</keyword>
<dbReference type="CDD" id="cd00075">
    <property type="entry name" value="HATPase"/>
    <property type="match status" value="1"/>
</dbReference>
<dbReference type="PROSITE" id="PS50109">
    <property type="entry name" value="HIS_KIN"/>
    <property type="match status" value="1"/>
</dbReference>
<dbReference type="EC" id="2.7.13.3" evidence="3"/>
<keyword evidence="5" id="KW-0597">Phosphoprotein</keyword>
<dbReference type="RefSeq" id="WP_073475714.1">
    <property type="nucleotide sequence ID" value="NZ_FQZU01000011.1"/>
</dbReference>
<dbReference type="Gene3D" id="3.30.450.20">
    <property type="entry name" value="PAS domain"/>
    <property type="match status" value="2"/>
</dbReference>
<evidence type="ECO:0000256" key="6">
    <source>
        <dbReference type="ARBA" id="ARBA00022679"/>
    </source>
</evidence>
<dbReference type="SUPFAM" id="SSF47384">
    <property type="entry name" value="Homodimeric domain of signal transducing histidine kinase"/>
    <property type="match status" value="1"/>
</dbReference>
<dbReference type="PANTHER" id="PTHR45453">
    <property type="entry name" value="PHOSPHATE REGULON SENSOR PROTEIN PHOR"/>
    <property type="match status" value="1"/>
</dbReference>
<dbReference type="SMART" id="SM00091">
    <property type="entry name" value="PAS"/>
    <property type="match status" value="1"/>
</dbReference>
<dbReference type="Gene3D" id="1.10.8.500">
    <property type="entry name" value="HAMP domain in histidine kinase"/>
    <property type="match status" value="1"/>
</dbReference>
<dbReference type="Proteomes" id="UP000183994">
    <property type="component" value="Unassembled WGS sequence"/>
</dbReference>
<evidence type="ECO:0000256" key="3">
    <source>
        <dbReference type="ARBA" id="ARBA00012438"/>
    </source>
</evidence>
<dbReference type="SUPFAM" id="SSF55874">
    <property type="entry name" value="ATPase domain of HSP90 chaperone/DNA topoisomerase II/histidine kinase"/>
    <property type="match status" value="1"/>
</dbReference>
<dbReference type="Pfam" id="PF00512">
    <property type="entry name" value="HisKA"/>
    <property type="match status" value="1"/>
</dbReference>
<comment type="catalytic activity">
    <reaction evidence="1">
        <text>ATP + protein L-histidine = ADP + protein N-phospho-L-histidine.</text>
        <dbReference type="EC" id="2.7.13.3"/>
    </reaction>
</comment>
<gene>
    <name evidence="15" type="ORF">SAMN02745216_02216</name>
</gene>
<evidence type="ECO:0000256" key="10">
    <source>
        <dbReference type="ARBA" id="ARBA00023012"/>
    </source>
</evidence>
<dbReference type="SMART" id="SM00304">
    <property type="entry name" value="HAMP"/>
    <property type="match status" value="1"/>
</dbReference>
<dbReference type="Pfam" id="PF02518">
    <property type="entry name" value="HATPase_c"/>
    <property type="match status" value="1"/>
</dbReference>
<dbReference type="Pfam" id="PF00989">
    <property type="entry name" value="PAS"/>
    <property type="match status" value="1"/>
</dbReference>
<dbReference type="CDD" id="cd00130">
    <property type="entry name" value="PAS"/>
    <property type="match status" value="1"/>
</dbReference>
<dbReference type="InterPro" id="IPR003661">
    <property type="entry name" value="HisK_dim/P_dom"/>
</dbReference>
<dbReference type="InterPro" id="IPR005467">
    <property type="entry name" value="His_kinase_dom"/>
</dbReference>
<dbReference type="InterPro" id="IPR003660">
    <property type="entry name" value="HAMP_dom"/>
</dbReference>
<evidence type="ECO:0000256" key="5">
    <source>
        <dbReference type="ARBA" id="ARBA00022553"/>
    </source>
</evidence>
<evidence type="ECO:0000256" key="9">
    <source>
        <dbReference type="ARBA" id="ARBA00022840"/>
    </source>
</evidence>
<dbReference type="Pfam" id="PF00672">
    <property type="entry name" value="HAMP"/>
    <property type="match status" value="1"/>
</dbReference>
<keyword evidence="11 12" id="KW-0472">Membrane</keyword>
<evidence type="ECO:0000256" key="11">
    <source>
        <dbReference type="ARBA" id="ARBA00023136"/>
    </source>
</evidence>
<dbReference type="PROSITE" id="PS50885">
    <property type="entry name" value="HAMP"/>
    <property type="match status" value="1"/>
</dbReference>
<keyword evidence="16" id="KW-1185">Reference proteome</keyword>
<dbReference type="SMART" id="SM00388">
    <property type="entry name" value="HisKA"/>
    <property type="match status" value="1"/>
</dbReference>
<comment type="subcellular location">
    <subcellularLocation>
        <location evidence="2">Cell membrane</location>
    </subcellularLocation>
</comment>
<dbReference type="InterPro" id="IPR013767">
    <property type="entry name" value="PAS_fold"/>
</dbReference>
<dbReference type="GO" id="GO:0016036">
    <property type="term" value="P:cellular response to phosphate starvation"/>
    <property type="evidence" value="ECO:0007669"/>
    <property type="project" value="TreeGrafter"/>
</dbReference>
<dbReference type="InterPro" id="IPR000014">
    <property type="entry name" value="PAS"/>
</dbReference>
<evidence type="ECO:0000313" key="16">
    <source>
        <dbReference type="Proteomes" id="UP000183994"/>
    </source>
</evidence>
<keyword evidence="12" id="KW-1133">Transmembrane helix</keyword>
<keyword evidence="8 15" id="KW-0418">Kinase</keyword>
<evidence type="ECO:0000256" key="7">
    <source>
        <dbReference type="ARBA" id="ARBA00022741"/>
    </source>
</evidence>
<dbReference type="InterPro" id="IPR003594">
    <property type="entry name" value="HATPase_dom"/>
</dbReference>
<evidence type="ECO:0000256" key="4">
    <source>
        <dbReference type="ARBA" id="ARBA00022475"/>
    </source>
</evidence>
<organism evidence="15 16">
    <name type="scientific">Desulfatibacillum alkenivorans DSM 16219</name>
    <dbReference type="NCBI Taxonomy" id="1121393"/>
    <lineage>
        <taxon>Bacteria</taxon>
        <taxon>Pseudomonadati</taxon>
        <taxon>Thermodesulfobacteriota</taxon>
        <taxon>Desulfobacteria</taxon>
        <taxon>Desulfobacterales</taxon>
        <taxon>Desulfatibacillaceae</taxon>
        <taxon>Desulfatibacillum</taxon>
    </lineage>
</organism>
<dbReference type="GO" id="GO:0005524">
    <property type="term" value="F:ATP binding"/>
    <property type="evidence" value="ECO:0007669"/>
    <property type="project" value="UniProtKB-KW"/>
</dbReference>
<dbReference type="GO" id="GO:0000155">
    <property type="term" value="F:phosphorelay sensor kinase activity"/>
    <property type="evidence" value="ECO:0007669"/>
    <property type="project" value="InterPro"/>
</dbReference>
<dbReference type="NCBIfam" id="NF046044">
    <property type="entry name" value="PnpS"/>
    <property type="match status" value="1"/>
</dbReference>
<dbReference type="InterPro" id="IPR036890">
    <property type="entry name" value="HATPase_C_sf"/>
</dbReference>
<dbReference type="GO" id="GO:0006355">
    <property type="term" value="P:regulation of DNA-templated transcription"/>
    <property type="evidence" value="ECO:0007669"/>
    <property type="project" value="InterPro"/>
</dbReference>
<keyword evidence="12" id="KW-0812">Transmembrane</keyword>
<evidence type="ECO:0000259" key="13">
    <source>
        <dbReference type="PROSITE" id="PS50109"/>
    </source>
</evidence>
<evidence type="ECO:0000313" key="15">
    <source>
        <dbReference type="EMBL" id="SHJ75971.1"/>
    </source>
</evidence>
<keyword evidence="10" id="KW-0902">Two-component regulatory system</keyword>
<name>A0A1M6LXR8_9BACT</name>
<dbReference type="STRING" id="1121393.SAMN02745216_02216"/>
<keyword evidence="7" id="KW-0547">Nucleotide-binding</keyword>
<feature type="domain" description="HAMP" evidence="14">
    <location>
        <begin position="192"/>
        <end position="244"/>
    </location>
</feature>
<dbReference type="FunFam" id="1.10.287.130:FF:000008">
    <property type="entry name" value="Two-component sensor histidine kinase"/>
    <property type="match status" value="1"/>
</dbReference>
<keyword evidence="4" id="KW-1003">Cell membrane</keyword>
<dbReference type="FunFam" id="3.30.565.10:FF:000006">
    <property type="entry name" value="Sensor histidine kinase WalK"/>
    <property type="match status" value="1"/>
</dbReference>
<evidence type="ECO:0000256" key="12">
    <source>
        <dbReference type="SAM" id="Phobius"/>
    </source>
</evidence>
<protein>
    <recommendedName>
        <fullName evidence="3">histidine kinase</fullName>
        <ecNumber evidence="3">2.7.13.3</ecNumber>
    </recommendedName>
</protein>
<evidence type="ECO:0000256" key="8">
    <source>
        <dbReference type="ARBA" id="ARBA00022777"/>
    </source>
</evidence>
<dbReference type="GO" id="GO:0005886">
    <property type="term" value="C:plasma membrane"/>
    <property type="evidence" value="ECO:0007669"/>
    <property type="project" value="UniProtKB-SubCell"/>
</dbReference>
<dbReference type="EMBL" id="FQZU01000011">
    <property type="protein sequence ID" value="SHJ75971.1"/>
    <property type="molecule type" value="Genomic_DNA"/>
</dbReference>
<dbReference type="SMART" id="SM00387">
    <property type="entry name" value="HATPase_c"/>
    <property type="match status" value="1"/>
</dbReference>
<dbReference type="InterPro" id="IPR036097">
    <property type="entry name" value="HisK_dim/P_sf"/>
</dbReference>
<dbReference type="SUPFAM" id="SSF55785">
    <property type="entry name" value="PYP-like sensor domain (PAS domain)"/>
    <property type="match status" value="1"/>
</dbReference>
<dbReference type="CDD" id="cd06225">
    <property type="entry name" value="HAMP"/>
    <property type="match status" value="1"/>
</dbReference>
<dbReference type="Gene3D" id="3.30.565.10">
    <property type="entry name" value="Histidine kinase-like ATPase, C-terminal domain"/>
    <property type="match status" value="1"/>
</dbReference>
<dbReference type="SUPFAM" id="SSF158472">
    <property type="entry name" value="HAMP domain-like"/>
    <property type="match status" value="1"/>
</dbReference>
<keyword evidence="6" id="KW-0808">Transferase</keyword>